<comment type="caution">
    <text evidence="6">Lacks conserved residue(s) required for the propagation of feature annotation.</text>
</comment>
<dbReference type="InterPro" id="IPR018097">
    <property type="entry name" value="EGF_Ca-bd_CS"/>
</dbReference>
<name>A0A9D4GIQ4_DREPO</name>
<dbReference type="Pfam" id="PF00084">
    <property type="entry name" value="Sushi"/>
    <property type="match status" value="1"/>
</dbReference>
<dbReference type="Gene3D" id="2.10.70.10">
    <property type="entry name" value="Complement Module, domain 1"/>
    <property type="match status" value="1"/>
</dbReference>
<dbReference type="SMART" id="SM00179">
    <property type="entry name" value="EGF_CA"/>
    <property type="match status" value="2"/>
</dbReference>
<evidence type="ECO:0000313" key="12">
    <source>
        <dbReference type="Proteomes" id="UP000828390"/>
    </source>
</evidence>
<dbReference type="SUPFAM" id="SSF57196">
    <property type="entry name" value="EGF/Laminin"/>
    <property type="match status" value="2"/>
</dbReference>
<feature type="disulfide bond" evidence="6">
    <location>
        <begin position="230"/>
        <end position="239"/>
    </location>
</feature>
<dbReference type="PANTHER" id="PTHR12916:SF9">
    <property type="entry name" value="NEUROGENIC LOCUS NOTCH HOMOLOG PROTEIN 1-RELATED"/>
    <property type="match status" value="1"/>
</dbReference>
<protein>
    <submittedName>
        <fullName evidence="11">Uncharacterized protein</fullName>
    </submittedName>
</protein>
<evidence type="ECO:0000256" key="1">
    <source>
        <dbReference type="ARBA" id="ARBA00022536"/>
    </source>
</evidence>
<dbReference type="PROSITE" id="PS01186">
    <property type="entry name" value="EGF_2"/>
    <property type="match status" value="1"/>
</dbReference>
<sequence length="300" mass="31474">MHAFTFILTLALLASSIHGQLFTTTCSDGGGECDAFPNSVCDTAVMLVCVCPMARSYIANSDKTRCCGAVVNPANGTVATNATIPGSVATYACNPGFIIYGVNTRTCVVNTGWSGYQPTCVAGKLNDNCSGKFDLCATIANGQCSDGLCKCNAGYQDDGSDTNCININECVSDPCLNGATCVNGVAKYTCQCSAGWTGNNCQTDIDECAILPCKYAATCIDGLNTYQCTCATVFSGLNCETGYTGRLCETEIDECVLCEEGTAIPVCPSYYSGVARTGDFWKMLPIIRAGCSHGRYDAKC</sequence>
<evidence type="ECO:0000256" key="2">
    <source>
        <dbReference type="ARBA" id="ARBA00022729"/>
    </source>
</evidence>
<keyword evidence="4 6" id="KW-1015">Disulfide bond</keyword>
<keyword evidence="1 6" id="KW-0245">EGF-like domain</keyword>
<accession>A0A9D4GIQ4</accession>
<evidence type="ECO:0000256" key="5">
    <source>
        <dbReference type="ARBA" id="ARBA00023180"/>
    </source>
</evidence>
<dbReference type="PROSITE" id="PS50026">
    <property type="entry name" value="EGF_3"/>
    <property type="match status" value="2"/>
</dbReference>
<proteinExistence type="predicted"/>
<dbReference type="PANTHER" id="PTHR12916">
    <property type="entry name" value="CYTOCHROME C OXIDASE POLYPEPTIDE VIC-2"/>
    <property type="match status" value="1"/>
</dbReference>
<reference evidence="11" key="1">
    <citation type="journal article" date="2019" name="bioRxiv">
        <title>The Genome of the Zebra Mussel, Dreissena polymorpha: A Resource for Invasive Species Research.</title>
        <authorList>
            <person name="McCartney M.A."/>
            <person name="Auch B."/>
            <person name="Kono T."/>
            <person name="Mallez S."/>
            <person name="Zhang Y."/>
            <person name="Obille A."/>
            <person name="Becker A."/>
            <person name="Abrahante J.E."/>
            <person name="Garbe J."/>
            <person name="Badalamenti J.P."/>
            <person name="Herman A."/>
            <person name="Mangelson H."/>
            <person name="Liachko I."/>
            <person name="Sullivan S."/>
            <person name="Sone E.D."/>
            <person name="Koren S."/>
            <person name="Silverstein K.A.T."/>
            <person name="Beckman K.B."/>
            <person name="Gohl D.M."/>
        </authorList>
    </citation>
    <scope>NUCLEOTIDE SEQUENCE</scope>
    <source>
        <strain evidence="11">Duluth1</strain>
        <tissue evidence="11">Whole animal</tissue>
    </source>
</reference>
<dbReference type="InterPro" id="IPR000742">
    <property type="entry name" value="EGF"/>
</dbReference>
<dbReference type="SMART" id="SM00032">
    <property type="entry name" value="CCP"/>
    <property type="match status" value="1"/>
</dbReference>
<organism evidence="11 12">
    <name type="scientific">Dreissena polymorpha</name>
    <name type="common">Zebra mussel</name>
    <name type="synonym">Mytilus polymorpha</name>
    <dbReference type="NCBI Taxonomy" id="45954"/>
    <lineage>
        <taxon>Eukaryota</taxon>
        <taxon>Metazoa</taxon>
        <taxon>Spiralia</taxon>
        <taxon>Lophotrochozoa</taxon>
        <taxon>Mollusca</taxon>
        <taxon>Bivalvia</taxon>
        <taxon>Autobranchia</taxon>
        <taxon>Heteroconchia</taxon>
        <taxon>Euheterodonta</taxon>
        <taxon>Imparidentia</taxon>
        <taxon>Neoheterodontei</taxon>
        <taxon>Myida</taxon>
        <taxon>Dreissenoidea</taxon>
        <taxon>Dreissenidae</taxon>
        <taxon>Dreissena</taxon>
    </lineage>
</organism>
<dbReference type="GO" id="GO:0005509">
    <property type="term" value="F:calcium ion binding"/>
    <property type="evidence" value="ECO:0007669"/>
    <property type="project" value="InterPro"/>
</dbReference>
<evidence type="ECO:0000256" key="4">
    <source>
        <dbReference type="ARBA" id="ARBA00023157"/>
    </source>
</evidence>
<keyword evidence="5" id="KW-0325">Glycoprotein</keyword>
<dbReference type="InterPro" id="IPR000152">
    <property type="entry name" value="EGF-type_Asp/Asn_hydroxyl_site"/>
</dbReference>
<evidence type="ECO:0000256" key="6">
    <source>
        <dbReference type="PROSITE-ProRule" id="PRU00076"/>
    </source>
</evidence>
<feature type="disulfide bond" evidence="7">
    <location>
        <begin position="93"/>
        <end position="120"/>
    </location>
</feature>
<dbReference type="CDD" id="cd00054">
    <property type="entry name" value="EGF_CA"/>
    <property type="match status" value="2"/>
</dbReference>
<keyword evidence="12" id="KW-1185">Reference proteome</keyword>
<dbReference type="EMBL" id="JAIWYP010000005">
    <property type="protein sequence ID" value="KAH3818161.1"/>
    <property type="molecule type" value="Genomic_DNA"/>
</dbReference>
<evidence type="ECO:0000313" key="11">
    <source>
        <dbReference type="EMBL" id="KAH3818161.1"/>
    </source>
</evidence>
<dbReference type="Pfam" id="PF00008">
    <property type="entry name" value="EGF"/>
    <property type="match status" value="2"/>
</dbReference>
<dbReference type="InterPro" id="IPR035976">
    <property type="entry name" value="Sushi/SCR/CCP_sf"/>
</dbReference>
<dbReference type="GO" id="GO:0007219">
    <property type="term" value="P:Notch signaling pathway"/>
    <property type="evidence" value="ECO:0007669"/>
    <property type="project" value="TreeGrafter"/>
</dbReference>
<dbReference type="InterPro" id="IPR000436">
    <property type="entry name" value="Sushi_SCR_CCP_dom"/>
</dbReference>
<gene>
    <name evidence="11" type="ORF">DPMN_119757</name>
</gene>
<keyword evidence="7" id="KW-0768">Sushi</keyword>
<dbReference type="PROSITE" id="PS01187">
    <property type="entry name" value="EGF_CA"/>
    <property type="match status" value="2"/>
</dbReference>
<comment type="caution">
    <text evidence="11">The sequence shown here is derived from an EMBL/GenBank/DDBJ whole genome shotgun (WGS) entry which is preliminary data.</text>
</comment>
<feature type="domain" description="EGF-like" evidence="9">
    <location>
        <begin position="166"/>
        <end position="202"/>
    </location>
</feature>
<keyword evidence="3" id="KW-0677">Repeat</keyword>
<feature type="disulfide bond" evidence="6">
    <location>
        <begin position="192"/>
        <end position="201"/>
    </location>
</feature>
<dbReference type="GO" id="GO:0005112">
    <property type="term" value="F:Notch binding"/>
    <property type="evidence" value="ECO:0007669"/>
    <property type="project" value="TreeGrafter"/>
</dbReference>
<feature type="domain" description="EGF-like" evidence="9">
    <location>
        <begin position="204"/>
        <end position="240"/>
    </location>
</feature>
<keyword evidence="2 8" id="KW-0732">Signal</keyword>
<dbReference type="AlphaFoldDB" id="A0A9D4GIQ4"/>
<dbReference type="PROSITE" id="PS50923">
    <property type="entry name" value="SUSHI"/>
    <property type="match status" value="1"/>
</dbReference>
<evidence type="ECO:0000256" key="8">
    <source>
        <dbReference type="SAM" id="SignalP"/>
    </source>
</evidence>
<dbReference type="Proteomes" id="UP000828390">
    <property type="component" value="Unassembled WGS sequence"/>
</dbReference>
<evidence type="ECO:0000256" key="7">
    <source>
        <dbReference type="PROSITE-ProRule" id="PRU00302"/>
    </source>
</evidence>
<dbReference type="FunFam" id="2.10.25.10:FF:000004">
    <property type="entry name" value="Neurogenic locus notch 1"/>
    <property type="match status" value="1"/>
</dbReference>
<evidence type="ECO:0000259" key="9">
    <source>
        <dbReference type="PROSITE" id="PS50026"/>
    </source>
</evidence>
<dbReference type="SUPFAM" id="SSF57535">
    <property type="entry name" value="Complement control module/SCR domain"/>
    <property type="match status" value="1"/>
</dbReference>
<feature type="chain" id="PRO_5039456280" evidence="8">
    <location>
        <begin position="20"/>
        <end position="300"/>
    </location>
</feature>
<dbReference type="PROSITE" id="PS00010">
    <property type="entry name" value="ASX_HYDROXYL"/>
    <property type="match status" value="2"/>
</dbReference>
<dbReference type="Gene3D" id="2.10.25.10">
    <property type="entry name" value="Laminin"/>
    <property type="match status" value="2"/>
</dbReference>
<feature type="domain" description="Sushi" evidence="10">
    <location>
        <begin position="65"/>
        <end position="122"/>
    </location>
</feature>
<dbReference type="PRINTS" id="PR00010">
    <property type="entry name" value="EGFBLOOD"/>
</dbReference>
<reference evidence="11" key="2">
    <citation type="submission" date="2020-11" db="EMBL/GenBank/DDBJ databases">
        <authorList>
            <person name="McCartney M.A."/>
            <person name="Auch B."/>
            <person name="Kono T."/>
            <person name="Mallez S."/>
            <person name="Becker A."/>
            <person name="Gohl D.M."/>
            <person name="Silverstein K.A.T."/>
            <person name="Koren S."/>
            <person name="Bechman K.B."/>
            <person name="Herman A."/>
            <person name="Abrahante J.E."/>
            <person name="Garbe J."/>
        </authorList>
    </citation>
    <scope>NUCLEOTIDE SEQUENCE</scope>
    <source>
        <strain evidence="11">Duluth1</strain>
        <tissue evidence="11">Whole animal</tissue>
    </source>
</reference>
<evidence type="ECO:0000256" key="3">
    <source>
        <dbReference type="ARBA" id="ARBA00022737"/>
    </source>
</evidence>
<dbReference type="PROSITE" id="PS00022">
    <property type="entry name" value="EGF_1"/>
    <property type="match status" value="1"/>
</dbReference>
<dbReference type="InterPro" id="IPR001881">
    <property type="entry name" value="EGF-like_Ca-bd_dom"/>
</dbReference>
<dbReference type="FunFam" id="2.10.25.10:FF:000143">
    <property type="entry name" value="Protein crumbs 1"/>
    <property type="match status" value="1"/>
</dbReference>
<dbReference type="SMART" id="SM00181">
    <property type="entry name" value="EGF"/>
    <property type="match status" value="3"/>
</dbReference>
<evidence type="ECO:0000259" key="10">
    <source>
        <dbReference type="PROSITE" id="PS50923"/>
    </source>
</evidence>
<feature type="signal peptide" evidence="8">
    <location>
        <begin position="1"/>
        <end position="19"/>
    </location>
</feature>
<dbReference type="CDD" id="cd00033">
    <property type="entry name" value="CCP"/>
    <property type="match status" value="1"/>
</dbReference>